<dbReference type="RefSeq" id="WP_015048753.1">
    <property type="nucleotide sequence ID" value="NC_018868.3"/>
</dbReference>
<dbReference type="NCBIfam" id="TIGR01730">
    <property type="entry name" value="RND_mfp"/>
    <property type="match status" value="1"/>
</dbReference>
<dbReference type="eggNOG" id="COG0845">
    <property type="taxonomic scope" value="Bacteria"/>
</dbReference>
<accession>K4KQQ9</accession>
<dbReference type="PANTHER" id="PTHR30469">
    <property type="entry name" value="MULTIDRUG RESISTANCE PROTEIN MDTA"/>
    <property type="match status" value="1"/>
</dbReference>
<dbReference type="InterPro" id="IPR006143">
    <property type="entry name" value="RND_pump_MFP"/>
</dbReference>
<dbReference type="HOGENOM" id="CLU_018816_1_0_6"/>
<dbReference type="PANTHER" id="PTHR30469:SF11">
    <property type="entry name" value="BLL4320 PROTEIN"/>
    <property type="match status" value="1"/>
</dbReference>
<comment type="similarity">
    <text evidence="1">Belongs to the membrane fusion protein (MFP) (TC 8.A.1) family.</text>
</comment>
<name>K4KQQ9_SIMAS</name>
<dbReference type="SUPFAM" id="SSF111369">
    <property type="entry name" value="HlyD-like secretion proteins"/>
    <property type="match status" value="1"/>
</dbReference>
<evidence type="ECO:0000313" key="4">
    <source>
        <dbReference type="Proteomes" id="UP000000466"/>
    </source>
</evidence>
<dbReference type="InterPro" id="IPR058647">
    <property type="entry name" value="BSH_CzcB-like"/>
</dbReference>
<evidence type="ECO:0000313" key="3">
    <source>
        <dbReference type="EMBL" id="AFV00601.1"/>
    </source>
</evidence>
<organism evidence="3 4">
    <name type="scientific">Simiduia agarivorans (strain DSM 21679 / JCM 13881 / BCRC 17597 / SA1)</name>
    <dbReference type="NCBI Taxonomy" id="1117647"/>
    <lineage>
        <taxon>Bacteria</taxon>
        <taxon>Pseudomonadati</taxon>
        <taxon>Pseudomonadota</taxon>
        <taxon>Gammaproteobacteria</taxon>
        <taxon>Cellvibrionales</taxon>
        <taxon>Cellvibrionaceae</taxon>
        <taxon>Simiduia</taxon>
    </lineage>
</organism>
<dbReference type="Gene3D" id="2.40.420.20">
    <property type="match status" value="1"/>
</dbReference>
<reference evidence="3 4" key="1">
    <citation type="journal article" date="2013" name="Genome Announc.">
        <title>Complete genome sequence of Simiduia agarivorans SA1(T), a marine bacterium able to degrade a variety of polysaccharides.</title>
        <authorList>
            <person name="Lin S.Y."/>
            <person name="Shieh W.Y."/>
            <person name="Chen J.S."/>
            <person name="Tang S.L."/>
        </authorList>
    </citation>
    <scope>NUCLEOTIDE SEQUENCE [LARGE SCALE GENOMIC DNA]</scope>
    <source>
        <strain evidence="4">DSM 21679 / JCM 13881 / BCRC 17597 / SA1</strain>
    </source>
</reference>
<evidence type="ECO:0000259" key="2">
    <source>
        <dbReference type="Pfam" id="PF25973"/>
    </source>
</evidence>
<proteinExistence type="inferred from homology"/>
<dbReference type="OrthoDB" id="266524at2"/>
<dbReference type="EMBL" id="CP003746">
    <property type="protein sequence ID" value="AFV00601.1"/>
    <property type="molecule type" value="Genomic_DNA"/>
</dbReference>
<dbReference type="Gene3D" id="1.10.287.470">
    <property type="entry name" value="Helix hairpin bin"/>
    <property type="match status" value="1"/>
</dbReference>
<dbReference type="STRING" id="1117647.M5M_17360"/>
<protein>
    <submittedName>
        <fullName evidence="3">RND family efflux transporter MFP subunit</fullName>
    </submittedName>
</protein>
<dbReference type="Gene3D" id="2.40.50.100">
    <property type="match status" value="1"/>
</dbReference>
<dbReference type="Gene3D" id="2.40.30.170">
    <property type="match status" value="1"/>
</dbReference>
<evidence type="ECO:0000256" key="1">
    <source>
        <dbReference type="ARBA" id="ARBA00009477"/>
    </source>
</evidence>
<feature type="domain" description="CzcB-like barrel-sandwich hybrid" evidence="2">
    <location>
        <begin position="79"/>
        <end position="215"/>
    </location>
</feature>
<dbReference type="AlphaFoldDB" id="K4KQQ9"/>
<keyword evidence="4" id="KW-1185">Reference proteome</keyword>
<dbReference type="Proteomes" id="UP000000466">
    <property type="component" value="Chromosome"/>
</dbReference>
<dbReference type="GO" id="GO:1990281">
    <property type="term" value="C:efflux pump complex"/>
    <property type="evidence" value="ECO:0007669"/>
    <property type="project" value="TreeGrafter"/>
</dbReference>
<dbReference type="KEGG" id="saga:M5M_17360"/>
<dbReference type="GO" id="GO:0015562">
    <property type="term" value="F:efflux transmembrane transporter activity"/>
    <property type="evidence" value="ECO:0007669"/>
    <property type="project" value="TreeGrafter"/>
</dbReference>
<gene>
    <name evidence="3" type="ordered locus">M5M_17360</name>
</gene>
<sequence>MITQSGRVLVVHWVRRYWVFLPVLVTALALMASISARAPAAQAPAPHLLPTRALTLEPLPGYQLTRRFAGQVLARQDADVGFELAGQLADVRVNDGDRVVAGQVLARLDTALLATERTQLQAQLADNRARQTLNQANIERHGRLQAGGFASQQRLDELETERDTLRAAADALGAQLSNVDTRLHKAQLRAPFSGVVARRYADQGMVVNAGSPVLKLQQQGEMEVAVGVPVPFALQLVVSQQVAVELRDEILNASVLSIGADVHPITNTVNVRLLMPDSARGFNGDIVHLHMSEVIAQPGFWVPADAVASGMRGRWVVYSLVQLDGLYRVQARDVQIHHTEGDRVFISGALTAGEKLVAAGIHRLVPGQAVSLLPDVDSDGEQLGERGR</sequence>
<dbReference type="Pfam" id="PF25973">
    <property type="entry name" value="BSH_CzcB"/>
    <property type="match status" value="1"/>
</dbReference>